<gene>
    <name evidence="1" type="ORF">GCM10009017_25040</name>
</gene>
<comment type="caution">
    <text evidence="1">The sequence shown here is derived from an EMBL/GenBank/DDBJ whole genome shotgun (WGS) entry which is preliminary data.</text>
</comment>
<keyword evidence="2" id="KW-1185">Reference proteome</keyword>
<reference evidence="1" key="2">
    <citation type="submission" date="2020-09" db="EMBL/GenBank/DDBJ databases">
        <authorList>
            <person name="Sun Q."/>
            <person name="Ohkuma M."/>
        </authorList>
    </citation>
    <scope>NUCLEOTIDE SEQUENCE</scope>
    <source>
        <strain evidence="1">JCM 16108</strain>
    </source>
</reference>
<evidence type="ECO:0000313" key="2">
    <source>
        <dbReference type="Proteomes" id="UP000614609"/>
    </source>
</evidence>
<sequence>MLNIESALTTARFSVADVNVSDVAKLLAEVRTSQGKDVAKVYKTPNKDHQHEIRTVDTPSETDRIHGGMVETKDSIRSNTSDFLDSINHPDSGSKLHVYLA</sequence>
<organism evidence="1 2">
    <name type="scientific">Halarchaeum rubridurum</name>
    <dbReference type="NCBI Taxonomy" id="489911"/>
    <lineage>
        <taxon>Archaea</taxon>
        <taxon>Methanobacteriati</taxon>
        <taxon>Methanobacteriota</taxon>
        <taxon>Stenosarchaea group</taxon>
        <taxon>Halobacteria</taxon>
        <taxon>Halobacteriales</taxon>
        <taxon>Halobacteriaceae</taxon>
    </lineage>
</organism>
<dbReference type="Proteomes" id="UP000614609">
    <property type="component" value="Unassembled WGS sequence"/>
</dbReference>
<proteinExistence type="predicted"/>
<dbReference type="EMBL" id="BMOO01000006">
    <property type="protein sequence ID" value="GGM74054.1"/>
    <property type="molecule type" value="Genomic_DNA"/>
</dbReference>
<name>A0A830G3V8_9EURY</name>
<protein>
    <submittedName>
        <fullName evidence="1">Uncharacterized protein</fullName>
    </submittedName>
</protein>
<accession>A0A830G3V8</accession>
<reference evidence="1" key="1">
    <citation type="journal article" date="2014" name="Int. J. Syst. Evol. Microbiol.">
        <title>Complete genome sequence of Corynebacterium casei LMG S-19264T (=DSM 44701T), isolated from a smear-ripened cheese.</title>
        <authorList>
            <consortium name="US DOE Joint Genome Institute (JGI-PGF)"/>
            <person name="Walter F."/>
            <person name="Albersmeier A."/>
            <person name="Kalinowski J."/>
            <person name="Ruckert C."/>
        </authorList>
    </citation>
    <scope>NUCLEOTIDE SEQUENCE</scope>
    <source>
        <strain evidence="1">JCM 16108</strain>
    </source>
</reference>
<evidence type="ECO:0000313" key="1">
    <source>
        <dbReference type="EMBL" id="GGM74054.1"/>
    </source>
</evidence>
<dbReference type="AlphaFoldDB" id="A0A830G3V8"/>